<sequence>MLLSIVLVSIWALLMFRSAAAEYKYYQSVKTLEPEIWEKLGSPKFLMIPLVFISPKGSKLLQSISNNAICELARRHRQAGIQFLSYVMLVLVISIVYFKIA</sequence>
<evidence type="ECO:0000313" key="2">
    <source>
        <dbReference type="EMBL" id="WDD96562.1"/>
    </source>
</evidence>
<keyword evidence="1" id="KW-1133">Transmembrane helix</keyword>
<gene>
    <name evidence="2" type="ORF">SG35_014335</name>
</gene>
<keyword evidence="1" id="KW-0472">Membrane</keyword>
<protein>
    <submittedName>
        <fullName evidence="2">Uncharacterized protein</fullName>
    </submittedName>
</protein>
<dbReference type="Proteomes" id="UP000032568">
    <property type="component" value="Chromosome"/>
</dbReference>
<evidence type="ECO:0000256" key="1">
    <source>
        <dbReference type="SAM" id="Phobius"/>
    </source>
</evidence>
<organism evidence="2 3">
    <name type="scientific">Thalassomonas actiniarum</name>
    <dbReference type="NCBI Taxonomy" id="485447"/>
    <lineage>
        <taxon>Bacteria</taxon>
        <taxon>Pseudomonadati</taxon>
        <taxon>Pseudomonadota</taxon>
        <taxon>Gammaproteobacteria</taxon>
        <taxon>Alteromonadales</taxon>
        <taxon>Colwelliaceae</taxon>
        <taxon>Thalassomonas</taxon>
    </lineage>
</organism>
<keyword evidence="1" id="KW-0812">Transmembrane</keyword>
<dbReference type="RefSeq" id="WP_044834512.1">
    <property type="nucleotide sequence ID" value="NZ_CP059735.1"/>
</dbReference>
<accession>A0AAF0BZH1</accession>
<feature type="transmembrane region" description="Helical" evidence="1">
    <location>
        <begin position="83"/>
        <end position="100"/>
    </location>
</feature>
<reference evidence="2 3" key="1">
    <citation type="journal article" date="2015" name="Genome Announc.">
        <title>Draft Genome Sequences of Marine Isolates of Thalassomonas viridans and Thalassomonas actiniarum.</title>
        <authorList>
            <person name="Olonade I."/>
            <person name="van Zyl L.J."/>
            <person name="Trindade M."/>
        </authorList>
    </citation>
    <scope>NUCLEOTIDE SEQUENCE [LARGE SCALE GENOMIC DNA]</scope>
    <source>
        <strain evidence="2 3">A5K-106</strain>
    </source>
</reference>
<evidence type="ECO:0000313" key="3">
    <source>
        <dbReference type="Proteomes" id="UP000032568"/>
    </source>
</evidence>
<proteinExistence type="predicted"/>
<name>A0AAF0BZH1_9GAMM</name>
<dbReference type="EMBL" id="CP059735">
    <property type="protein sequence ID" value="WDD96562.1"/>
    <property type="molecule type" value="Genomic_DNA"/>
</dbReference>
<keyword evidence="3" id="KW-1185">Reference proteome</keyword>
<dbReference type="AlphaFoldDB" id="A0AAF0BZH1"/>
<dbReference type="KEGG" id="tact:SG35_014335"/>
<reference evidence="2 3" key="2">
    <citation type="journal article" date="2022" name="Mar. Drugs">
        <title>Bioassay-Guided Fractionation Leads to the Detection of Cholic Acid Generated by the Rare Thalassomonas sp.</title>
        <authorList>
            <person name="Pheiffer F."/>
            <person name="Schneider Y.K."/>
            <person name="Hansen E.H."/>
            <person name="Andersen J.H."/>
            <person name="Isaksson J."/>
            <person name="Busche T."/>
            <person name="R C."/>
            <person name="Kalinowski J."/>
            <person name="Zyl L.V."/>
            <person name="Trindade M."/>
        </authorList>
    </citation>
    <scope>NUCLEOTIDE SEQUENCE [LARGE SCALE GENOMIC DNA]</scope>
    <source>
        <strain evidence="2 3">A5K-106</strain>
    </source>
</reference>